<keyword evidence="3" id="KW-0862">Zinc</keyword>
<dbReference type="NCBIfam" id="TIGR01879">
    <property type="entry name" value="hydantase"/>
    <property type="match status" value="1"/>
</dbReference>
<dbReference type="Pfam" id="PF01546">
    <property type="entry name" value="Peptidase_M20"/>
    <property type="match status" value="1"/>
</dbReference>
<keyword evidence="5" id="KW-1185">Reference proteome</keyword>
<organism evidence="4 5">
    <name type="scientific">Pseudovibrio exalbescens</name>
    <dbReference type="NCBI Taxonomy" id="197461"/>
    <lineage>
        <taxon>Bacteria</taxon>
        <taxon>Pseudomonadati</taxon>
        <taxon>Pseudomonadota</taxon>
        <taxon>Alphaproteobacteria</taxon>
        <taxon>Hyphomicrobiales</taxon>
        <taxon>Stappiaceae</taxon>
        <taxon>Pseudovibrio</taxon>
    </lineage>
</organism>
<dbReference type="SUPFAM" id="SSF55031">
    <property type="entry name" value="Bacterial exopeptidase dimerisation domain"/>
    <property type="match status" value="1"/>
</dbReference>
<dbReference type="Gene3D" id="3.40.630.10">
    <property type="entry name" value="Zn peptidases"/>
    <property type="match status" value="1"/>
</dbReference>
<evidence type="ECO:0000256" key="3">
    <source>
        <dbReference type="PIRSR" id="PIRSR001235-1"/>
    </source>
</evidence>
<feature type="binding site" evidence="3">
    <location>
        <position position="87"/>
    </location>
    <ligand>
        <name>Zn(2+)</name>
        <dbReference type="ChEBI" id="CHEBI:29105"/>
        <label>1</label>
    </ligand>
</feature>
<proteinExistence type="inferred from homology"/>
<feature type="binding site" evidence="3">
    <location>
        <position position="200"/>
    </location>
    <ligand>
        <name>Zn(2+)</name>
        <dbReference type="ChEBI" id="CHEBI:29105"/>
        <label>1</label>
    </ligand>
</feature>
<gene>
    <name evidence="4" type="ORF">A3843_07605</name>
</gene>
<dbReference type="Gene3D" id="3.30.70.360">
    <property type="match status" value="1"/>
</dbReference>
<dbReference type="GO" id="GO:0046872">
    <property type="term" value="F:metal ion binding"/>
    <property type="evidence" value="ECO:0007669"/>
    <property type="project" value="UniProtKB-KW"/>
</dbReference>
<dbReference type="PIRSF" id="PIRSF001235">
    <property type="entry name" value="Amidase_carbamoylase"/>
    <property type="match status" value="1"/>
</dbReference>
<dbReference type="STRING" id="197461.A3843_07605"/>
<evidence type="ECO:0000256" key="2">
    <source>
        <dbReference type="ARBA" id="ARBA00022801"/>
    </source>
</evidence>
<dbReference type="GO" id="GO:0016813">
    <property type="term" value="F:hydrolase activity, acting on carbon-nitrogen (but not peptide) bonds, in linear amidines"/>
    <property type="evidence" value="ECO:0007669"/>
    <property type="project" value="InterPro"/>
</dbReference>
<feature type="binding site" evidence="3">
    <location>
        <position position="133"/>
    </location>
    <ligand>
        <name>Zn(2+)</name>
        <dbReference type="ChEBI" id="CHEBI:29105"/>
        <label>2</label>
    </ligand>
</feature>
<dbReference type="Proteomes" id="UP000185783">
    <property type="component" value="Unassembled WGS sequence"/>
</dbReference>
<protein>
    <submittedName>
        <fullName evidence="4">Zn-dependent hydrolase</fullName>
    </submittedName>
</protein>
<name>A0A1U7JHS3_9HYPH</name>
<evidence type="ECO:0000256" key="1">
    <source>
        <dbReference type="ARBA" id="ARBA00006153"/>
    </source>
</evidence>
<evidence type="ECO:0000313" key="4">
    <source>
        <dbReference type="EMBL" id="OKL44267.1"/>
    </source>
</evidence>
<dbReference type="EMBL" id="LVVZ01000014">
    <property type="protein sequence ID" value="OKL44267.1"/>
    <property type="molecule type" value="Genomic_DNA"/>
</dbReference>
<dbReference type="SUPFAM" id="SSF53187">
    <property type="entry name" value="Zn-dependent exopeptidases"/>
    <property type="match status" value="1"/>
</dbReference>
<dbReference type="InterPro" id="IPR036264">
    <property type="entry name" value="Bact_exopeptidase_dim_dom"/>
</dbReference>
<sequence>MTPTNRRFSEPDEKLARKLFDHFRRETRDVEGVSRPAYSDMETSSLKYLEEFAEGRGLHVEYDAAENAVFSLREDAKATQFVLIGSHIDSVPQGGNFDGLAGILAGLLCLLKAKETGVRFKRPVKVIALRGEESAWFGPCYIGSKALLGRLNAEELNARHKGDKRTLAEHMHDMGIVLEPIEQGEPLLSPSSVLEYLELHIEQGPLLIEKKLPAGIVTGIRGNFRHRNIRCIGEAGHSGAVPRAYRHDPVFALADLLTRLDDSWLTLLQKGNDLVLTSGIVGTDPERHAMTRIPDEVSFSLDVRSQSKAVLQGMREMLAQEMTTIEEDRGVRFVLDDEHCVEPALCDSRIVAGLSSAMGDLGYDPFQMASGAGHDAAVFANAGISTGMVFVRNRNGSHNPLEAMEISDFMVGTEIFYSYLMEN</sequence>
<comment type="cofactor">
    <cofactor evidence="3">
        <name>Zn(2+)</name>
        <dbReference type="ChEBI" id="CHEBI:29105"/>
    </cofactor>
    <text evidence="3">Binds 2 Zn(2+) ions per subunit.</text>
</comment>
<feature type="binding site" evidence="3">
    <location>
        <position position="98"/>
    </location>
    <ligand>
        <name>Zn(2+)</name>
        <dbReference type="ChEBI" id="CHEBI:29105"/>
        <label>1</label>
    </ligand>
</feature>
<feature type="binding site" evidence="3">
    <location>
        <position position="398"/>
    </location>
    <ligand>
        <name>Zn(2+)</name>
        <dbReference type="ChEBI" id="CHEBI:29105"/>
        <label>2</label>
    </ligand>
</feature>
<dbReference type="PANTHER" id="PTHR32494:SF5">
    <property type="entry name" value="ALLANTOATE AMIDOHYDROLASE"/>
    <property type="match status" value="1"/>
</dbReference>
<comment type="caution">
    <text evidence="4">The sequence shown here is derived from an EMBL/GenBank/DDBJ whole genome shotgun (WGS) entry which is preliminary data.</text>
</comment>
<reference evidence="4 5" key="1">
    <citation type="submission" date="2016-03" db="EMBL/GenBank/DDBJ databases">
        <title>Genome sequence of Nesiotobacter sp. nov., a moderately halophilic alphaproteobacterium isolated from the Yellow Sea, China.</title>
        <authorList>
            <person name="Zhang G."/>
            <person name="Zhang R."/>
        </authorList>
    </citation>
    <scope>NUCLEOTIDE SEQUENCE [LARGE SCALE GENOMIC DNA]</scope>
    <source>
        <strain evidence="4 5">WB1-6</strain>
    </source>
</reference>
<evidence type="ECO:0000313" key="5">
    <source>
        <dbReference type="Proteomes" id="UP000185783"/>
    </source>
</evidence>
<comment type="similarity">
    <text evidence="1">Belongs to the peptidase M20 family.</text>
</comment>
<dbReference type="RefSeq" id="WP_036488473.1">
    <property type="nucleotide sequence ID" value="NZ_LVVZ01000014.1"/>
</dbReference>
<feature type="binding site" evidence="3">
    <location>
        <position position="98"/>
    </location>
    <ligand>
        <name>Zn(2+)</name>
        <dbReference type="ChEBI" id="CHEBI:29105"/>
        <label>2</label>
    </ligand>
</feature>
<accession>A0A1U7JHS3</accession>
<dbReference type="InterPro" id="IPR002933">
    <property type="entry name" value="Peptidase_M20"/>
</dbReference>
<keyword evidence="3" id="KW-0479">Metal-binding</keyword>
<dbReference type="InterPro" id="IPR010158">
    <property type="entry name" value="Amidase_Cbmase"/>
</dbReference>
<keyword evidence="2 4" id="KW-0378">Hydrolase</keyword>
<dbReference type="PANTHER" id="PTHR32494">
    <property type="entry name" value="ALLANTOATE DEIMINASE-RELATED"/>
    <property type="match status" value="1"/>
</dbReference>
<dbReference type="AlphaFoldDB" id="A0A1U7JHS3"/>